<keyword evidence="2" id="KW-1185">Reference proteome</keyword>
<sequence length="142" mass="15189">MLITENDIECFRTQSRSKSPSCVISFAARVGQPPRRTHIKGSPFSPFVYSHLDLLPPSSKPSPLLPLGDPSITLGNVPPCLRSTAPVFIPLTALYLTGKGASISRGDLCGFAPLTSKRLWAISQGTYVSLSTVDTRSRSTAG</sequence>
<protein>
    <submittedName>
        <fullName evidence="1">Uncharacterized protein</fullName>
    </submittedName>
</protein>
<dbReference type="Proteomes" id="UP000027222">
    <property type="component" value="Unassembled WGS sequence"/>
</dbReference>
<evidence type="ECO:0000313" key="2">
    <source>
        <dbReference type="Proteomes" id="UP000027222"/>
    </source>
</evidence>
<organism evidence="1 2">
    <name type="scientific">Galerina marginata (strain CBS 339.88)</name>
    <dbReference type="NCBI Taxonomy" id="685588"/>
    <lineage>
        <taxon>Eukaryota</taxon>
        <taxon>Fungi</taxon>
        <taxon>Dikarya</taxon>
        <taxon>Basidiomycota</taxon>
        <taxon>Agaricomycotina</taxon>
        <taxon>Agaricomycetes</taxon>
        <taxon>Agaricomycetidae</taxon>
        <taxon>Agaricales</taxon>
        <taxon>Agaricineae</taxon>
        <taxon>Strophariaceae</taxon>
        <taxon>Galerina</taxon>
    </lineage>
</organism>
<gene>
    <name evidence="1" type="ORF">GALMADRAFT_225973</name>
</gene>
<dbReference type="EMBL" id="KL142379">
    <property type="protein sequence ID" value="KDR76285.1"/>
    <property type="molecule type" value="Genomic_DNA"/>
</dbReference>
<dbReference type="HOGENOM" id="CLU_1815936_0_0_1"/>
<dbReference type="AlphaFoldDB" id="A0A067SZB2"/>
<name>A0A067SZB2_GALM3</name>
<proteinExistence type="predicted"/>
<evidence type="ECO:0000313" key="1">
    <source>
        <dbReference type="EMBL" id="KDR76285.1"/>
    </source>
</evidence>
<accession>A0A067SZB2</accession>
<reference evidence="2" key="1">
    <citation type="journal article" date="2014" name="Proc. Natl. Acad. Sci. U.S.A.">
        <title>Extensive sampling of basidiomycete genomes demonstrates inadequacy of the white-rot/brown-rot paradigm for wood decay fungi.</title>
        <authorList>
            <person name="Riley R."/>
            <person name="Salamov A.A."/>
            <person name="Brown D.W."/>
            <person name="Nagy L.G."/>
            <person name="Floudas D."/>
            <person name="Held B.W."/>
            <person name="Levasseur A."/>
            <person name="Lombard V."/>
            <person name="Morin E."/>
            <person name="Otillar R."/>
            <person name="Lindquist E.A."/>
            <person name="Sun H."/>
            <person name="LaButti K.M."/>
            <person name="Schmutz J."/>
            <person name="Jabbour D."/>
            <person name="Luo H."/>
            <person name="Baker S.E."/>
            <person name="Pisabarro A.G."/>
            <person name="Walton J.D."/>
            <person name="Blanchette R.A."/>
            <person name="Henrissat B."/>
            <person name="Martin F."/>
            <person name="Cullen D."/>
            <person name="Hibbett D.S."/>
            <person name="Grigoriev I.V."/>
        </authorList>
    </citation>
    <scope>NUCLEOTIDE SEQUENCE [LARGE SCALE GENOMIC DNA]</scope>
    <source>
        <strain evidence="2">CBS 339.88</strain>
    </source>
</reference>